<name>A0A6J6WI64_9ZZZZ</name>
<organism evidence="2">
    <name type="scientific">freshwater metagenome</name>
    <dbReference type="NCBI Taxonomy" id="449393"/>
    <lineage>
        <taxon>unclassified sequences</taxon>
        <taxon>metagenomes</taxon>
        <taxon>ecological metagenomes</taxon>
    </lineage>
</organism>
<dbReference type="EMBL" id="CAFAAB010000061">
    <property type="protein sequence ID" value="CAB4783035.1"/>
    <property type="molecule type" value="Genomic_DNA"/>
</dbReference>
<protein>
    <submittedName>
        <fullName evidence="2">Unannotated protein</fullName>
    </submittedName>
</protein>
<accession>A0A6J6WI64</accession>
<dbReference type="Pfam" id="PF11239">
    <property type="entry name" value="DUF3040"/>
    <property type="match status" value="1"/>
</dbReference>
<keyword evidence="1" id="KW-0472">Membrane</keyword>
<feature type="transmembrane region" description="Helical" evidence="1">
    <location>
        <begin position="49"/>
        <end position="81"/>
    </location>
</feature>
<proteinExistence type="predicted"/>
<reference evidence="2" key="1">
    <citation type="submission" date="2020-05" db="EMBL/GenBank/DDBJ databases">
        <authorList>
            <person name="Chiriac C."/>
            <person name="Salcher M."/>
            <person name="Ghai R."/>
            <person name="Kavagutti S V."/>
        </authorList>
    </citation>
    <scope>NUCLEOTIDE SEQUENCE</scope>
</reference>
<evidence type="ECO:0000313" key="2">
    <source>
        <dbReference type="EMBL" id="CAB4783035.1"/>
    </source>
</evidence>
<evidence type="ECO:0000256" key="1">
    <source>
        <dbReference type="SAM" id="Phobius"/>
    </source>
</evidence>
<keyword evidence="1" id="KW-0812">Transmembrane</keyword>
<gene>
    <name evidence="2" type="ORF">UFOPK2958_00665</name>
</gene>
<dbReference type="AlphaFoldDB" id="A0A6J6WI64"/>
<sequence>MPLSEHEQRVLQQLEQSLRIDDPAFDKKVSETTVYSHAGRRIRWALLGFVAGMAILITCFASSVFLGLLGVGVMFASGVVIERNLRLMGRASIFDLGLTRQARAATEGAQTGTPPWMRWTRRNQSGE</sequence>
<dbReference type="InterPro" id="IPR021401">
    <property type="entry name" value="DUF3040"/>
</dbReference>
<keyword evidence="1" id="KW-1133">Transmembrane helix</keyword>